<feature type="domain" description="YcxB-like C-terminal" evidence="2">
    <location>
        <begin position="121"/>
        <end position="177"/>
    </location>
</feature>
<reference evidence="3 4" key="1">
    <citation type="journal article" date="2014" name="Int. J. Syst. Evol. Microbiol.">
        <title>Complete genome sequence of Corynebacterium casei LMG S-19264T (=DSM 44701T), isolated from a smear-ripened cheese.</title>
        <authorList>
            <consortium name="US DOE Joint Genome Institute (JGI-PGF)"/>
            <person name="Walter F."/>
            <person name="Albersmeier A."/>
            <person name="Kalinowski J."/>
            <person name="Ruckert C."/>
        </authorList>
    </citation>
    <scope>NUCLEOTIDE SEQUENCE [LARGE SCALE GENOMIC DNA]</scope>
    <source>
        <strain evidence="3 4">CGMCC 1.15358</strain>
    </source>
</reference>
<evidence type="ECO:0000313" key="4">
    <source>
        <dbReference type="Proteomes" id="UP000598997"/>
    </source>
</evidence>
<sequence length="201" mass="21819">MTETVEASLTADETLDAASQGIDHVIGGSGFVFYYSLLGALLGIAVAALFSPFVTYLLWMSGSPAAGVLEVPVNAAVAVVLALWGRDIGARLAMHRHRRKFLAGMRDRGMPEEITGRFTVTNDAFVISHDRVTYAIAWNAVGEVIEIPTHWLFAVDLHQFTLPRSAFADIAEERTFIASVIGHLTEAARERSDKARAFAEG</sequence>
<dbReference type="Pfam" id="PF14317">
    <property type="entry name" value="YcxB"/>
    <property type="match status" value="1"/>
</dbReference>
<keyword evidence="1" id="KW-0812">Transmembrane</keyword>
<protein>
    <recommendedName>
        <fullName evidence="2">YcxB-like C-terminal domain-containing protein</fullName>
    </recommendedName>
</protein>
<organism evidence="3 4">
    <name type="scientific">Croceicoccus pelagius</name>
    <dbReference type="NCBI Taxonomy" id="1703341"/>
    <lineage>
        <taxon>Bacteria</taxon>
        <taxon>Pseudomonadati</taxon>
        <taxon>Pseudomonadota</taxon>
        <taxon>Alphaproteobacteria</taxon>
        <taxon>Sphingomonadales</taxon>
        <taxon>Erythrobacteraceae</taxon>
        <taxon>Croceicoccus</taxon>
    </lineage>
</organism>
<evidence type="ECO:0000259" key="2">
    <source>
        <dbReference type="Pfam" id="PF14317"/>
    </source>
</evidence>
<keyword evidence="1" id="KW-0472">Membrane</keyword>
<accession>A0A916YGN3</accession>
<dbReference type="AlphaFoldDB" id="A0A916YGN3"/>
<feature type="transmembrane region" description="Helical" evidence="1">
    <location>
        <begin position="65"/>
        <end position="84"/>
    </location>
</feature>
<name>A0A916YGN3_9SPHN</name>
<comment type="caution">
    <text evidence="3">The sequence shown here is derived from an EMBL/GenBank/DDBJ whole genome shotgun (WGS) entry which is preliminary data.</text>
</comment>
<dbReference type="OrthoDB" id="7433525at2"/>
<evidence type="ECO:0000256" key="1">
    <source>
        <dbReference type="SAM" id="Phobius"/>
    </source>
</evidence>
<keyword evidence="1" id="KW-1133">Transmembrane helix</keyword>
<dbReference type="Proteomes" id="UP000598997">
    <property type="component" value="Unassembled WGS sequence"/>
</dbReference>
<dbReference type="RefSeq" id="WP_066760789.1">
    <property type="nucleotide sequence ID" value="NZ_BMIO01000005.1"/>
</dbReference>
<gene>
    <name evidence="3" type="ORF">GCM10010989_17300</name>
</gene>
<evidence type="ECO:0000313" key="3">
    <source>
        <dbReference type="EMBL" id="GGD43704.1"/>
    </source>
</evidence>
<feature type="transmembrane region" description="Helical" evidence="1">
    <location>
        <begin position="32"/>
        <end position="59"/>
    </location>
</feature>
<dbReference type="InterPro" id="IPR025588">
    <property type="entry name" value="YcxB-like_C"/>
</dbReference>
<dbReference type="EMBL" id="BMIO01000005">
    <property type="protein sequence ID" value="GGD43704.1"/>
    <property type="molecule type" value="Genomic_DNA"/>
</dbReference>
<proteinExistence type="predicted"/>
<keyword evidence="4" id="KW-1185">Reference proteome</keyword>